<keyword evidence="1" id="KW-0732">Signal</keyword>
<dbReference type="Pfam" id="PF12094">
    <property type="entry name" value="DUF3570"/>
    <property type="match status" value="1"/>
</dbReference>
<evidence type="ECO:0000256" key="1">
    <source>
        <dbReference type="SAM" id="SignalP"/>
    </source>
</evidence>
<accession>A0A7X6IBM8</accession>
<dbReference type="AlphaFoldDB" id="A0A7X6IBM8"/>
<evidence type="ECO:0000313" key="2">
    <source>
        <dbReference type="EMBL" id="NKE71798.1"/>
    </source>
</evidence>
<gene>
    <name evidence="2" type="ORF">MNODULE_13705</name>
</gene>
<protein>
    <submittedName>
        <fullName evidence="2">DUF3570 domain-containing protein</fullName>
    </submittedName>
</protein>
<dbReference type="EMBL" id="VTOW01000002">
    <property type="protein sequence ID" value="NKE71798.1"/>
    <property type="molecule type" value="Genomic_DNA"/>
</dbReference>
<sequence>MRLQLNGKKSIRNTLAVAACTLLSQTPAPAAADEFPWKADLSTLYYTEKDRVTVSESILSLRRDIGSDEAFALKVTYDAISGASANGAIFGTDSGGVQTVTSPSGVARTISVGAGARVDPLTEFEDNRIAAQLALEKALWRTLTARVEGNLSTEHDYDSFGAGGLVLWDLNQRMTTLTGGASFNNDTVKPSTGTPVALGSVSSAERLENGEKRAIDLLFGISQVVSRKTVTQMNYTRGMTDGYLTDPYKIITVVDSAGDPVDYLYEKRPADRSRNNIFWRMAHHLTKDVVHVAYRYAWDDWGIRSHTADLRYRLALVRGHSLQGHLRYYTQTAADFYRYSLAEGAPLPQHASADYRLGNLITRSVGVKYGLPLGKRVEFGIRAEYMQQHDADDRFPKVDIVFVQATLSYSDIVDYALWSRPPP</sequence>
<proteinExistence type="predicted"/>
<keyword evidence="3" id="KW-1185">Reference proteome</keyword>
<dbReference type="InterPro" id="IPR021953">
    <property type="entry name" value="DUF3570"/>
</dbReference>
<name>A0A7X6IBM8_9BACT</name>
<dbReference type="Proteomes" id="UP000534783">
    <property type="component" value="Unassembled WGS sequence"/>
</dbReference>
<dbReference type="RefSeq" id="WP_168060756.1">
    <property type="nucleotide sequence ID" value="NZ_VTOW01000002.1"/>
</dbReference>
<feature type="signal peptide" evidence="1">
    <location>
        <begin position="1"/>
        <end position="30"/>
    </location>
</feature>
<evidence type="ECO:0000313" key="3">
    <source>
        <dbReference type="Proteomes" id="UP000534783"/>
    </source>
</evidence>
<organism evidence="2 3">
    <name type="scientific">Candidatus Manganitrophus noduliformans</name>
    <dbReference type="NCBI Taxonomy" id="2606439"/>
    <lineage>
        <taxon>Bacteria</taxon>
        <taxon>Pseudomonadati</taxon>
        <taxon>Nitrospirota</taxon>
        <taxon>Nitrospiria</taxon>
        <taxon>Candidatus Troglogloeales</taxon>
        <taxon>Candidatus Manganitrophaceae</taxon>
        <taxon>Candidatus Manganitrophus</taxon>
    </lineage>
</organism>
<reference evidence="2 3" key="1">
    <citation type="journal article" date="2020" name="Nature">
        <title>Bacterial chemolithoautotrophy via manganese oxidation.</title>
        <authorList>
            <person name="Yu H."/>
            <person name="Leadbetter J.R."/>
        </authorList>
    </citation>
    <scope>NUCLEOTIDE SEQUENCE [LARGE SCALE GENOMIC DNA]</scope>
    <source>
        <strain evidence="2 3">Mn-1</strain>
    </source>
</reference>
<comment type="caution">
    <text evidence="2">The sequence shown here is derived from an EMBL/GenBank/DDBJ whole genome shotgun (WGS) entry which is preliminary data.</text>
</comment>
<feature type="chain" id="PRO_5030726585" evidence="1">
    <location>
        <begin position="31"/>
        <end position="423"/>
    </location>
</feature>